<evidence type="ECO:0000313" key="2">
    <source>
        <dbReference type="Proteomes" id="UP000198820"/>
    </source>
</evidence>
<dbReference type="EMBL" id="FNQF01000005">
    <property type="protein sequence ID" value="SEA41878.1"/>
    <property type="molecule type" value="Genomic_DNA"/>
</dbReference>
<name>A0A1H4B1H2_9FLAO</name>
<proteinExistence type="predicted"/>
<dbReference type="Proteomes" id="UP000198820">
    <property type="component" value="Unassembled WGS sequence"/>
</dbReference>
<gene>
    <name evidence="1" type="ORF">SAMN05421540_105224</name>
</gene>
<dbReference type="NCBIfam" id="TIGR01200">
    <property type="entry name" value="GLPGLI"/>
    <property type="match status" value="1"/>
</dbReference>
<dbReference type="Pfam" id="PF09697">
    <property type="entry name" value="Porph_ging"/>
    <property type="match status" value="2"/>
</dbReference>
<accession>A0A1H4B1H2</accession>
<organism evidence="1 2">
    <name type="scientific">Psychroflexus halocasei</name>
    <dbReference type="NCBI Taxonomy" id="908615"/>
    <lineage>
        <taxon>Bacteria</taxon>
        <taxon>Pseudomonadati</taxon>
        <taxon>Bacteroidota</taxon>
        <taxon>Flavobacteriia</taxon>
        <taxon>Flavobacteriales</taxon>
        <taxon>Flavobacteriaceae</taxon>
        <taxon>Psychroflexus</taxon>
    </lineage>
</organism>
<dbReference type="STRING" id="908615.SAMN05421540_105224"/>
<sequence length="250" mass="29223">MKINKLFILVLLIISKIGFCQSKLQYAKAKVSYVINIHFDKSKKIYEVYEKYRPGLVAEAESIASELDFSLILNDSISVFYLEKKLFSDNRAASFAIRKSGYYGRIKQQPHNYITEELQESFGEFLVSRPYHEWELQDETKVIGDYTCFKATTSYTTTNPKGKAFNHSFTAWYTPQLPYSFGPAGFGDLPGLIIELQSDDYTYGVKKIKFFDKEQKNKENEIPRLKRKKLITEEEFEKLAAEDEKRWRKD</sequence>
<protein>
    <submittedName>
        <fullName evidence="1">GLPGLI family protein</fullName>
    </submittedName>
</protein>
<reference evidence="1 2" key="1">
    <citation type="submission" date="2016-10" db="EMBL/GenBank/DDBJ databases">
        <authorList>
            <person name="de Groot N.N."/>
        </authorList>
    </citation>
    <scope>NUCLEOTIDE SEQUENCE [LARGE SCALE GENOMIC DNA]</scope>
    <source>
        <strain evidence="1 2">DSM 23581</strain>
    </source>
</reference>
<dbReference type="InterPro" id="IPR005901">
    <property type="entry name" value="GLPGLI"/>
</dbReference>
<dbReference type="AlphaFoldDB" id="A0A1H4B1H2"/>
<dbReference type="RefSeq" id="WP_093244152.1">
    <property type="nucleotide sequence ID" value="NZ_FNQF01000005.1"/>
</dbReference>
<keyword evidence="2" id="KW-1185">Reference proteome</keyword>
<evidence type="ECO:0000313" key="1">
    <source>
        <dbReference type="EMBL" id="SEA41878.1"/>
    </source>
</evidence>